<dbReference type="Gene3D" id="1.20.58.320">
    <property type="entry name" value="TPR-like"/>
    <property type="match status" value="1"/>
</dbReference>
<reference evidence="1" key="1">
    <citation type="submission" date="2018-05" db="EMBL/GenBank/DDBJ databases">
        <authorList>
            <person name="Lanie J.A."/>
            <person name="Ng W.-L."/>
            <person name="Kazmierczak K.M."/>
            <person name="Andrzejewski T.M."/>
            <person name="Davidsen T.M."/>
            <person name="Wayne K.J."/>
            <person name="Tettelin H."/>
            <person name="Glass J.I."/>
            <person name="Rusch D."/>
            <person name="Podicherti R."/>
            <person name="Tsui H.-C.T."/>
            <person name="Winkler M.E."/>
        </authorList>
    </citation>
    <scope>NUCLEOTIDE SEQUENCE</scope>
</reference>
<dbReference type="InterPro" id="IPR010323">
    <property type="entry name" value="DUF924"/>
</dbReference>
<gene>
    <name evidence="1" type="ORF">METZ01_LOCUS394250</name>
</gene>
<evidence type="ECO:0000313" key="1">
    <source>
        <dbReference type="EMBL" id="SVD41396.1"/>
    </source>
</evidence>
<dbReference type="Gene3D" id="1.25.40.10">
    <property type="entry name" value="Tetratricopeptide repeat domain"/>
    <property type="match status" value="1"/>
</dbReference>
<proteinExistence type="predicted"/>
<dbReference type="EMBL" id="UINC01149121">
    <property type="protein sequence ID" value="SVD41396.1"/>
    <property type="molecule type" value="Genomic_DNA"/>
</dbReference>
<organism evidence="1">
    <name type="scientific">marine metagenome</name>
    <dbReference type="NCBI Taxonomy" id="408172"/>
    <lineage>
        <taxon>unclassified sequences</taxon>
        <taxon>metagenomes</taxon>
        <taxon>ecological metagenomes</taxon>
    </lineage>
</organism>
<evidence type="ECO:0008006" key="2">
    <source>
        <dbReference type="Google" id="ProtNLM"/>
    </source>
</evidence>
<dbReference type="Pfam" id="PF06041">
    <property type="entry name" value="DUF924"/>
    <property type="match status" value="1"/>
</dbReference>
<name>A0A382V4B3_9ZZZZ</name>
<feature type="non-terminal residue" evidence="1">
    <location>
        <position position="156"/>
    </location>
</feature>
<accession>A0A382V4B3</accession>
<dbReference type="SUPFAM" id="SSF48452">
    <property type="entry name" value="TPR-like"/>
    <property type="match status" value="1"/>
</dbReference>
<sequence length="156" mass="18119">MSAWFKQSDDFDAKIADRFGNLPQAARLGRLNHWLHSCEGTLAMILVLDQFPRNLFRDNSRAFAYDALALSHAEKAIEQQYDRQLHPLAASFVYLPFEHAEHLPTQNRSVALYEDLLKHAPPDLHPIFEQFVDYAHSHRQVIERFGRFPHRNTVLG</sequence>
<dbReference type="AlphaFoldDB" id="A0A382V4B3"/>
<dbReference type="InterPro" id="IPR011990">
    <property type="entry name" value="TPR-like_helical_dom_sf"/>
</dbReference>
<protein>
    <recommendedName>
        <fullName evidence="2">DUF924 domain-containing protein</fullName>
    </recommendedName>
</protein>